<dbReference type="RefSeq" id="WP_201363942.1">
    <property type="nucleotide sequence ID" value="NZ_BNJJ01000012.1"/>
</dbReference>
<dbReference type="InterPro" id="IPR018657">
    <property type="entry name" value="LarA-like_N"/>
</dbReference>
<protein>
    <recommendedName>
        <fullName evidence="1">LarA-like N-terminal domain-containing protein</fullName>
    </recommendedName>
</protein>
<evidence type="ECO:0000259" key="1">
    <source>
        <dbReference type="Pfam" id="PF09861"/>
    </source>
</evidence>
<accession>A0ABQ3VLM9</accession>
<feature type="domain" description="LarA-like N-terminal" evidence="1">
    <location>
        <begin position="36"/>
        <end position="165"/>
    </location>
</feature>
<organism evidence="2 3">
    <name type="scientific">Dictyobacter formicarum</name>
    <dbReference type="NCBI Taxonomy" id="2778368"/>
    <lineage>
        <taxon>Bacteria</taxon>
        <taxon>Bacillati</taxon>
        <taxon>Chloroflexota</taxon>
        <taxon>Ktedonobacteria</taxon>
        <taxon>Ktedonobacterales</taxon>
        <taxon>Dictyobacteraceae</taxon>
        <taxon>Dictyobacter</taxon>
    </lineage>
</organism>
<dbReference type="EMBL" id="BNJJ01000012">
    <property type="protein sequence ID" value="GHO86291.1"/>
    <property type="molecule type" value="Genomic_DNA"/>
</dbReference>
<name>A0ABQ3VLM9_9CHLR</name>
<reference evidence="2 3" key="1">
    <citation type="journal article" date="2021" name="Int. J. Syst. Evol. Microbiol.">
        <title>Reticulibacter mediterranei gen. nov., sp. nov., within the new family Reticulibacteraceae fam. nov., and Ktedonospora formicarum gen. nov., sp. nov., Ktedonobacter robiniae sp. nov., Dictyobacter formicarum sp. nov. and Dictyobacter arantiisoli sp. nov., belonging to the class Ktedonobacteria.</title>
        <authorList>
            <person name="Yabe S."/>
            <person name="Zheng Y."/>
            <person name="Wang C.M."/>
            <person name="Sakai Y."/>
            <person name="Abe K."/>
            <person name="Yokota A."/>
            <person name="Donadio S."/>
            <person name="Cavaletti L."/>
            <person name="Monciardini P."/>
        </authorList>
    </citation>
    <scope>NUCLEOTIDE SEQUENCE [LARGE SCALE GENOMIC DNA]</scope>
    <source>
        <strain evidence="2 3">SOSP1-9</strain>
    </source>
</reference>
<evidence type="ECO:0000313" key="2">
    <source>
        <dbReference type="EMBL" id="GHO86291.1"/>
    </source>
</evidence>
<sequence>MAFGPYRDTYHLFSSVPLPPLQLLRQRFQRPRLDDIADSVVKAIESQTLREQIRPGARIAISVGSRGIAHLALIVRTVASTLKHYGAEPFIVPAMGSHGGATPEGQRTVVESLGVTEEYCGVPIISSLEVDLLGTLPNGLPVYIDRVANAADGIIVLNRIKPHTDFSAPVESGLSKMLAIGLGKHKGALTLHSWGLDGLRVQIPEVAKFSVAHAAILCGLAIVENAYDEVAEVVCVPPDGIGTEPERLLSDWARALMPRLPWDDLDVLVVDELGKNISGAGMDPNIIGRIRSGPQKQTAVEATAIAVLRLTEASHGNAIGLGLADFTTAQLYEQLDSQSLYINSLTAGVIALNSAKLPLILETEREAVAAAIRSCGRPDLTQVRLARIKNTLSLEYLLASPASLEYLRPDCDIELLGTAEPFYLTDDNALTPFEHILRSHA</sequence>
<dbReference type="Gene3D" id="3.40.50.11440">
    <property type="match status" value="1"/>
</dbReference>
<dbReference type="Proteomes" id="UP000635565">
    <property type="component" value="Unassembled WGS sequence"/>
</dbReference>
<gene>
    <name evidence="2" type="ORF">KSZ_42970</name>
</gene>
<evidence type="ECO:0000313" key="3">
    <source>
        <dbReference type="Proteomes" id="UP000635565"/>
    </source>
</evidence>
<dbReference type="Pfam" id="PF09861">
    <property type="entry name" value="Lar_N"/>
    <property type="match status" value="1"/>
</dbReference>
<proteinExistence type="predicted"/>
<keyword evidence="3" id="KW-1185">Reference proteome</keyword>
<comment type="caution">
    <text evidence="2">The sequence shown here is derived from an EMBL/GenBank/DDBJ whole genome shotgun (WGS) entry which is preliminary data.</text>
</comment>